<dbReference type="Pfam" id="PF00347">
    <property type="entry name" value="Ribosomal_L6"/>
    <property type="match status" value="2"/>
</dbReference>
<evidence type="ECO:0000256" key="2">
    <source>
        <dbReference type="ARBA" id="ARBA00022730"/>
    </source>
</evidence>
<evidence type="ECO:0000313" key="10">
    <source>
        <dbReference type="EMBL" id="WRO20348.1"/>
    </source>
</evidence>
<feature type="domain" description="Large ribosomal subunit protein uL6 alpha-beta" evidence="9">
    <location>
        <begin position="11"/>
        <end position="82"/>
    </location>
</feature>
<feature type="domain" description="Large ribosomal subunit protein uL6 alpha-beta" evidence="9">
    <location>
        <begin position="91"/>
        <end position="164"/>
    </location>
</feature>
<dbReference type="KEGG" id="dbc:MFMK1_000106"/>
<proteinExistence type="inferred from homology"/>
<sequence length="180" mass="19725">MSRVGRLPINIPEGTEVNKTGNKVTVKGPKGQLEKEFHPEIDINIEDGVINVTRPTNKKQHRALHGLTRALLNNLVQGVTNGFQKGLELTGVGYRANMQGKKLVLHVGYSQPVEMEPPAGIEIETPVPTKIIVKGIDKELVGAIAANIRKVREPEPYKGKGIRYEGERIRRKVGKAGSAK</sequence>
<dbReference type="InterPro" id="IPR002358">
    <property type="entry name" value="Ribosomal_uL6_CS"/>
</dbReference>
<dbReference type="PANTHER" id="PTHR11655">
    <property type="entry name" value="60S/50S RIBOSOMAL PROTEIN L6/L9"/>
    <property type="match status" value="1"/>
</dbReference>
<evidence type="ECO:0000256" key="7">
    <source>
        <dbReference type="RuleBase" id="RU003869"/>
    </source>
</evidence>
<evidence type="ECO:0000256" key="4">
    <source>
        <dbReference type="ARBA" id="ARBA00022980"/>
    </source>
</evidence>
<comment type="similarity">
    <text evidence="1 6 7">Belongs to the universal ribosomal protein uL6 family.</text>
</comment>
<name>A0AAU0UHY9_9FIRM</name>
<keyword evidence="11" id="KW-1185">Reference proteome</keyword>
<evidence type="ECO:0000256" key="1">
    <source>
        <dbReference type="ARBA" id="ARBA00009356"/>
    </source>
</evidence>
<dbReference type="PIRSF" id="PIRSF002162">
    <property type="entry name" value="Ribosomal_L6"/>
    <property type="match status" value="1"/>
</dbReference>
<dbReference type="PANTHER" id="PTHR11655:SF14">
    <property type="entry name" value="LARGE RIBOSOMAL SUBUNIT PROTEIN UL6M"/>
    <property type="match status" value="1"/>
</dbReference>
<dbReference type="PRINTS" id="PR00059">
    <property type="entry name" value="RIBOSOMALL6"/>
</dbReference>
<dbReference type="FunFam" id="3.90.930.12:FF:000002">
    <property type="entry name" value="50S ribosomal protein L6"/>
    <property type="match status" value="1"/>
</dbReference>
<evidence type="ECO:0000256" key="6">
    <source>
        <dbReference type="HAMAP-Rule" id="MF_01365"/>
    </source>
</evidence>
<keyword evidence="2 6" id="KW-0699">rRNA-binding</keyword>
<dbReference type="GO" id="GO:0002181">
    <property type="term" value="P:cytoplasmic translation"/>
    <property type="evidence" value="ECO:0007669"/>
    <property type="project" value="TreeGrafter"/>
</dbReference>
<dbReference type="AlphaFoldDB" id="A0AAU0UHY9"/>
<evidence type="ECO:0000259" key="9">
    <source>
        <dbReference type="Pfam" id="PF00347"/>
    </source>
</evidence>
<dbReference type="GO" id="GO:0003735">
    <property type="term" value="F:structural constituent of ribosome"/>
    <property type="evidence" value="ECO:0007669"/>
    <property type="project" value="UniProtKB-UniRule"/>
</dbReference>
<dbReference type="SUPFAM" id="SSF56053">
    <property type="entry name" value="Ribosomal protein L6"/>
    <property type="match status" value="2"/>
</dbReference>
<keyword evidence="3 6" id="KW-0694">RNA-binding</keyword>
<protein>
    <recommendedName>
        <fullName evidence="6">Large ribosomal subunit protein uL6</fullName>
    </recommendedName>
</protein>
<reference evidence="10 11" key="1">
    <citation type="submission" date="2023-04" db="EMBL/GenBank/DDBJ databases">
        <authorList>
            <person name="Hsu D."/>
        </authorList>
    </citation>
    <scope>NUCLEOTIDE SEQUENCE [LARGE SCALE GENOMIC DNA]</scope>
    <source>
        <strain evidence="10 11">MK1</strain>
    </source>
</reference>
<evidence type="ECO:0000256" key="5">
    <source>
        <dbReference type="ARBA" id="ARBA00023274"/>
    </source>
</evidence>
<dbReference type="GO" id="GO:0022625">
    <property type="term" value="C:cytosolic large ribosomal subunit"/>
    <property type="evidence" value="ECO:0007669"/>
    <property type="project" value="UniProtKB-UniRule"/>
</dbReference>
<dbReference type="Gene3D" id="3.90.930.12">
    <property type="entry name" value="Ribosomal protein L6, alpha-beta domain"/>
    <property type="match status" value="2"/>
</dbReference>
<dbReference type="InterPro" id="IPR019906">
    <property type="entry name" value="Ribosomal_uL6_bac-type"/>
</dbReference>
<organism evidence="10 11">
    <name type="scientific">Metallumcola ferriviriculae</name>
    <dbReference type="NCBI Taxonomy" id="3039180"/>
    <lineage>
        <taxon>Bacteria</taxon>
        <taxon>Bacillati</taxon>
        <taxon>Bacillota</taxon>
        <taxon>Clostridia</taxon>
        <taxon>Neomoorellales</taxon>
        <taxon>Desulfitibacteraceae</taxon>
        <taxon>Metallumcola</taxon>
    </lineage>
</organism>
<dbReference type="FunFam" id="3.90.930.12:FF:000001">
    <property type="entry name" value="50S ribosomal protein L6"/>
    <property type="match status" value="1"/>
</dbReference>
<dbReference type="EMBL" id="CP121694">
    <property type="protein sequence ID" value="WRO20348.1"/>
    <property type="molecule type" value="Genomic_DNA"/>
</dbReference>
<keyword evidence="4 6" id="KW-0689">Ribosomal protein</keyword>
<dbReference type="InterPro" id="IPR020040">
    <property type="entry name" value="Ribosomal_uL6_a/b-dom"/>
</dbReference>
<dbReference type="PROSITE" id="PS00525">
    <property type="entry name" value="RIBOSOMAL_L6_1"/>
    <property type="match status" value="1"/>
</dbReference>
<dbReference type="InterPro" id="IPR000702">
    <property type="entry name" value="Ribosomal_uL6-like"/>
</dbReference>
<comment type="function">
    <text evidence="6 8">This protein binds to the 23S rRNA, and is important in its secondary structure. It is located near the subunit interface in the base of the L7/L12 stalk, and near the tRNA binding site of the peptidyltransferase center.</text>
</comment>
<evidence type="ECO:0000313" key="11">
    <source>
        <dbReference type="Proteomes" id="UP001329915"/>
    </source>
</evidence>
<evidence type="ECO:0000256" key="8">
    <source>
        <dbReference type="RuleBase" id="RU003870"/>
    </source>
</evidence>
<dbReference type="RefSeq" id="WP_366923249.1">
    <property type="nucleotide sequence ID" value="NZ_CP121694.1"/>
</dbReference>
<gene>
    <name evidence="6 10" type="primary">rplF</name>
    <name evidence="10" type="ORF">MFMK1_000106</name>
</gene>
<dbReference type="NCBIfam" id="TIGR03654">
    <property type="entry name" value="L6_bact"/>
    <property type="match status" value="1"/>
</dbReference>
<dbReference type="Proteomes" id="UP001329915">
    <property type="component" value="Chromosome"/>
</dbReference>
<dbReference type="GO" id="GO:0019843">
    <property type="term" value="F:rRNA binding"/>
    <property type="evidence" value="ECO:0007669"/>
    <property type="project" value="UniProtKB-UniRule"/>
</dbReference>
<keyword evidence="5 6" id="KW-0687">Ribonucleoprotein</keyword>
<dbReference type="HAMAP" id="MF_01365_B">
    <property type="entry name" value="Ribosomal_uL6_B"/>
    <property type="match status" value="1"/>
</dbReference>
<dbReference type="InterPro" id="IPR036789">
    <property type="entry name" value="Ribosomal_uL6-like_a/b-dom_sf"/>
</dbReference>
<comment type="subunit">
    <text evidence="6">Part of the 50S ribosomal subunit.</text>
</comment>
<accession>A0AAU0UHY9</accession>
<evidence type="ECO:0000256" key="3">
    <source>
        <dbReference type="ARBA" id="ARBA00022884"/>
    </source>
</evidence>